<evidence type="ECO:0008006" key="4">
    <source>
        <dbReference type="Google" id="ProtNLM"/>
    </source>
</evidence>
<dbReference type="AlphaFoldDB" id="A0A4S8IPH4"/>
<dbReference type="Proteomes" id="UP000317650">
    <property type="component" value="Chromosome 6"/>
</dbReference>
<keyword evidence="1" id="KW-0472">Membrane</keyword>
<dbReference type="EMBL" id="PYDT01000009">
    <property type="protein sequence ID" value="THU49994.1"/>
    <property type="molecule type" value="Genomic_DNA"/>
</dbReference>
<gene>
    <name evidence="2" type="ORF">C4D60_Mb06t15410</name>
</gene>
<protein>
    <recommendedName>
        <fullName evidence="4">Protein DETOXIFICATION</fullName>
    </recommendedName>
</protein>
<keyword evidence="3" id="KW-1185">Reference proteome</keyword>
<dbReference type="PANTHER" id="PTHR11206">
    <property type="entry name" value="MULTIDRUG RESISTANCE PROTEIN"/>
    <property type="match status" value="1"/>
</dbReference>
<keyword evidence="1" id="KW-0812">Transmembrane</keyword>
<proteinExistence type="predicted"/>
<feature type="transmembrane region" description="Helical" evidence="1">
    <location>
        <begin position="64"/>
        <end position="85"/>
    </location>
</feature>
<dbReference type="STRING" id="52838.A0A4S8IPH4"/>
<reference evidence="2 3" key="1">
    <citation type="journal article" date="2019" name="Nat. Plants">
        <title>Genome sequencing of Musa balbisiana reveals subgenome evolution and function divergence in polyploid bananas.</title>
        <authorList>
            <person name="Yao X."/>
        </authorList>
    </citation>
    <scope>NUCLEOTIDE SEQUENCE [LARGE SCALE GENOMIC DNA]</scope>
    <source>
        <strain evidence="3">cv. DH-PKW</strain>
        <tissue evidence="2">Leaves</tissue>
    </source>
</reference>
<evidence type="ECO:0000313" key="2">
    <source>
        <dbReference type="EMBL" id="THU49994.1"/>
    </source>
</evidence>
<accession>A0A4S8IPH4</accession>
<name>A0A4S8IPH4_MUSBA</name>
<comment type="caution">
    <text evidence="2">The sequence shown here is derived from an EMBL/GenBank/DDBJ whole genome shotgun (WGS) entry which is preliminary data.</text>
</comment>
<evidence type="ECO:0000256" key="1">
    <source>
        <dbReference type="SAM" id="Phobius"/>
    </source>
</evidence>
<organism evidence="2 3">
    <name type="scientific">Musa balbisiana</name>
    <name type="common">Banana</name>
    <dbReference type="NCBI Taxonomy" id="52838"/>
    <lineage>
        <taxon>Eukaryota</taxon>
        <taxon>Viridiplantae</taxon>
        <taxon>Streptophyta</taxon>
        <taxon>Embryophyta</taxon>
        <taxon>Tracheophyta</taxon>
        <taxon>Spermatophyta</taxon>
        <taxon>Magnoliopsida</taxon>
        <taxon>Liliopsida</taxon>
        <taxon>Zingiberales</taxon>
        <taxon>Musaceae</taxon>
        <taxon>Musa</taxon>
    </lineage>
</organism>
<evidence type="ECO:0000313" key="3">
    <source>
        <dbReference type="Proteomes" id="UP000317650"/>
    </source>
</evidence>
<feature type="transmembrane region" description="Helical" evidence="1">
    <location>
        <begin position="36"/>
        <end position="58"/>
    </location>
</feature>
<keyword evidence="1" id="KW-1133">Transmembrane helix</keyword>
<sequence length="218" mass="22661">MTAAALPVVGLCELGNCPQTVGCGVLRGSARPARAAHVNLGAFYLVGTPVAVGLGFWLGLGFVGLWMGLLAAQVSCAGLMLHAVGTTDWEAQARRAQVLTCTGLPPPESAAVTVVKVEGEEEAAKLVEKEEKEGSKGVICCYEPLVSIKWLGTGSVHARGLLPDVTAATGRGGEDIEWGTKVWVAACVLREGRSSHVYLWKGMAAFGLARDKNSDGSS</sequence>